<dbReference type="InterPro" id="IPR013656">
    <property type="entry name" value="PAS_4"/>
</dbReference>
<dbReference type="Gene3D" id="1.10.287.130">
    <property type="match status" value="1"/>
</dbReference>
<dbReference type="InterPro" id="IPR004358">
    <property type="entry name" value="Sig_transdc_His_kin-like_C"/>
</dbReference>
<comment type="catalytic activity">
    <reaction evidence="1">
        <text>ATP + protein L-histidine = ADP + protein N-phospho-L-histidine.</text>
        <dbReference type="EC" id="2.7.13.3"/>
    </reaction>
</comment>
<dbReference type="SMART" id="SM00387">
    <property type="entry name" value="HATPase_c"/>
    <property type="match status" value="1"/>
</dbReference>
<dbReference type="PANTHER" id="PTHR43065">
    <property type="entry name" value="SENSOR HISTIDINE KINASE"/>
    <property type="match status" value="1"/>
</dbReference>
<keyword evidence="7" id="KW-0902">Two-component regulatory system</keyword>
<evidence type="ECO:0000313" key="9">
    <source>
        <dbReference type="EMBL" id="GAA3392942.1"/>
    </source>
</evidence>
<dbReference type="InterPro" id="IPR000014">
    <property type="entry name" value="PAS"/>
</dbReference>
<protein>
    <recommendedName>
        <fullName evidence="2">histidine kinase</fullName>
        <ecNumber evidence="2">2.7.13.3</ecNumber>
    </recommendedName>
</protein>
<evidence type="ECO:0000256" key="6">
    <source>
        <dbReference type="ARBA" id="ARBA00022840"/>
    </source>
</evidence>
<evidence type="ECO:0000313" key="10">
    <source>
        <dbReference type="Proteomes" id="UP001501676"/>
    </source>
</evidence>
<accession>A0ABP6T6I6</accession>
<evidence type="ECO:0000256" key="7">
    <source>
        <dbReference type="ARBA" id="ARBA00023012"/>
    </source>
</evidence>
<dbReference type="PANTHER" id="PTHR43065:SF46">
    <property type="entry name" value="C4-DICARBOXYLATE TRANSPORT SENSOR PROTEIN DCTB"/>
    <property type="match status" value="1"/>
</dbReference>
<reference evidence="10" key="1">
    <citation type="journal article" date="2019" name="Int. J. Syst. Evol. Microbiol.">
        <title>The Global Catalogue of Microorganisms (GCM) 10K type strain sequencing project: providing services to taxonomists for standard genome sequencing and annotation.</title>
        <authorList>
            <consortium name="The Broad Institute Genomics Platform"/>
            <consortium name="The Broad Institute Genome Sequencing Center for Infectious Disease"/>
            <person name="Wu L."/>
            <person name="Ma J."/>
        </authorList>
    </citation>
    <scope>NUCLEOTIDE SEQUENCE [LARGE SCALE GENOMIC DNA]</scope>
    <source>
        <strain evidence="10">JCM 9458</strain>
    </source>
</reference>
<keyword evidence="3" id="KW-0808">Transferase</keyword>
<gene>
    <name evidence="9" type="ORF">GCM10020369_56540</name>
</gene>
<dbReference type="InterPro" id="IPR003594">
    <property type="entry name" value="HATPase_dom"/>
</dbReference>
<dbReference type="Gene3D" id="3.30.450.20">
    <property type="entry name" value="PAS domain"/>
    <property type="match status" value="2"/>
</dbReference>
<feature type="domain" description="Histidine kinase" evidence="8">
    <location>
        <begin position="301"/>
        <end position="565"/>
    </location>
</feature>
<evidence type="ECO:0000256" key="5">
    <source>
        <dbReference type="ARBA" id="ARBA00022777"/>
    </source>
</evidence>
<dbReference type="Pfam" id="PF08448">
    <property type="entry name" value="PAS_4"/>
    <property type="match status" value="2"/>
</dbReference>
<dbReference type="InterPro" id="IPR035965">
    <property type="entry name" value="PAS-like_dom_sf"/>
</dbReference>
<dbReference type="SMART" id="SM00091">
    <property type="entry name" value="PAS"/>
    <property type="match status" value="2"/>
</dbReference>
<proteinExistence type="predicted"/>
<dbReference type="EC" id="2.7.13.3" evidence="2"/>
<dbReference type="InterPro" id="IPR036890">
    <property type="entry name" value="HATPase_C_sf"/>
</dbReference>
<comment type="caution">
    <text evidence="9">The sequence shown here is derived from an EMBL/GenBank/DDBJ whole genome shotgun (WGS) entry which is preliminary data.</text>
</comment>
<keyword evidence="4" id="KW-0547">Nucleotide-binding</keyword>
<evidence type="ECO:0000256" key="3">
    <source>
        <dbReference type="ARBA" id="ARBA00022679"/>
    </source>
</evidence>
<sequence length="576" mass="61812">MGDVTPQPADTEPLAPSDEAMRRLGASALLSPLGLAITDAVGRVEWVNPAFTRQTGLSLANAVGRHPLDLLLPAREFTPDEVERLQRELAAGGRLHLEFDTEDGVGTPCRISLRLGPGAGEDTVRYFVLLIEDITERRDSAEEAQRTAARAEAVVHELHAERELLASVLSTIPHVVFWKDTEHRYLGCNQPYARLRGLSSDKDLVGRREGDLSQDELGLLIAQIEGHVLDSGTPVVDQAVTVQGPDGHAQMLLLSVLPRHADASAPGGVIGVGADVTRITALERQLAQATRLESIGQLAAGLAHEINTPVQYVSDNVLFLADSFTDVLEALRSIANVARGAEQDPRGDAQAPTVADLRARLSLLVDGLDLDFLGTEIPSALEQTLEGVARVAEIVRAMKEFSHPGQGRTETDLNRAVETTVQVSRNEWKYVAEMEMDLDPGAGLVPCYEGELKQVILNLLVNAAHAIAEKQQRSGDSAQGRIGVSTRRVGDTIQISVSDTGTGMDEATRLRIFDPFFTTKEVGKGTGQGLAMAHSCVVGKHGGSIEVDSVVGEGTTFRLIIPATVEAPQPEPMTGW</sequence>
<dbReference type="InterPro" id="IPR005467">
    <property type="entry name" value="His_kinase_dom"/>
</dbReference>
<organism evidence="9 10">
    <name type="scientific">Cryptosporangium minutisporangium</name>
    <dbReference type="NCBI Taxonomy" id="113569"/>
    <lineage>
        <taxon>Bacteria</taxon>
        <taxon>Bacillati</taxon>
        <taxon>Actinomycetota</taxon>
        <taxon>Actinomycetes</taxon>
        <taxon>Cryptosporangiales</taxon>
        <taxon>Cryptosporangiaceae</taxon>
        <taxon>Cryptosporangium</taxon>
    </lineage>
</organism>
<dbReference type="Gene3D" id="3.30.565.10">
    <property type="entry name" value="Histidine kinase-like ATPase, C-terminal domain"/>
    <property type="match status" value="1"/>
</dbReference>
<dbReference type="RefSeq" id="WP_345731272.1">
    <property type="nucleotide sequence ID" value="NZ_BAAAYN010000040.1"/>
</dbReference>
<dbReference type="SUPFAM" id="SSF55874">
    <property type="entry name" value="ATPase domain of HSP90 chaperone/DNA topoisomerase II/histidine kinase"/>
    <property type="match status" value="1"/>
</dbReference>
<name>A0ABP6T6I6_9ACTN</name>
<dbReference type="Pfam" id="PF02518">
    <property type="entry name" value="HATPase_c"/>
    <property type="match status" value="1"/>
</dbReference>
<dbReference type="Proteomes" id="UP001501676">
    <property type="component" value="Unassembled WGS sequence"/>
</dbReference>
<dbReference type="CDD" id="cd00130">
    <property type="entry name" value="PAS"/>
    <property type="match status" value="1"/>
</dbReference>
<dbReference type="SUPFAM" id="SSF55785">
    <property type="entry name" value="PYP-like sensor domain (PAS domain)"/>
    <property type="match status" value="2"/>
</dbReference>
<dbReference type="PROSITE" id="PS50109">
    <property type="entry name" value="HIS_KIN"/>
    <property type="match status" value="1"/>
</dbReference>
<evidence type="ECO:0000259" key="8">
    <source>
        <dbReference type="PROSITE" id="PS50109"/>
    </source>
</evidence>
<evidence type="ECO:0000256" key="1">
    <source>
        <dbReference type="ARBA" id="ARBA00000085"/>
    </source>
</evidence>
<keyword evidence="10" id="KW-1185">Reference proteome</keyword>
<evidence type="ECO:0000256" key="2">
    <source>
        <dbReference type="ARBA" id="ARBA00012438"/>
    </source>
</evidence>
<dbReference type="PRINTS" id="PR00344">
    <property type="entry name" value="BCTRLSENSOR"/>
</dbReference>
<keyword evidence="5" id="KW-0418">Kinase</keyword>
<dbReference type="EMBL" id="BAAAYN010000040">
    <property type="protein sequence ID" value="GAA3392942.1"/>
    <property type="molecule type" value="Genomic_DNA"/>
</dbReference>
<dbReference type="NCBIfam" id="TIGR00229">
    <property type="entry name" value="sensory_box"/>
    <property type="match status" value="1"/>
</dbReference>
<keyword evidence="6" id="KW-0067">ATP-binding</keyword>
<evidence type="ECO:0000256" key="4">
    <source>
        <dbReference type="ARBA" id="ARBA00022741"/>
    </source>
</evidence>